<keyword evidence="3" id="KW-1185">Reference proteome</keyword>
<reference evidence="2" key="1">
    <citation type="submission" date="2022-11" db="EMBL/GenBank/DDBJ databases">
        <title>Minimal conservation of predation-associated metabolite biosynthetic gene clusters underscores biosynthetic potential of Myxococcota including descriptions for ten novel species: Archangium lansinium sp. nov., Myxococcus landrumus sp. nov., Nannocystis bai.</title>
        <authorList>
            <person name="Ahearne A."/>
            <person name="Stevens C."/>
            <person name="Phillips K."/>
        </authorList>
    </citation>
    <scope>NUCLEOTIDE SEQUENCE</scope>
    <source>
        <strain evidence="2">Na p29</strain>
    </source>
</reference>
<protein>
    <submittedName>
        <fullName evidence="2">Uncharacterized protein</fullName>
    </submittedName>
</protein>
<dbReference type="Proteomes" id="UP001150924">
    <property type="component" value="Unassembled WGS sequence"/>
</dbReference>
<dbReference type="EMBL" id="JAPNKE010000002">
    <property type="protein sequence ID" value="MCY1013924.1"/>
    <property type="molecule type" value="Genomic_DNA"/>
</dbReference>
<proteinExistence type="predicted"/>
<sequence length="99" mass="10870">MWALEVVAKAETEPSLRKMYARTAKKRARQADGGEHAGRREQEIVGEEAREEIIGLWRSSRVAHRSTCATRSSHSGAHEALPRPSSASNSGPHAARSRP</sequence>
<evidence type="ECO:0000313" key="2">
    <source>
        <dbReference type="EMBL" id="MCY1013924.1"/>
    </source>
</evidence>
<name>A0A9X3F0U5_9BACT</name>
<accession>A0A9X3F0U5</accession>
<evidence type="ECO:0000256" key="1">
    <source>
        <dbReference type="SAM" id="MobiDB-lite"/>
    </source>
</evidence>
<gene>
    <name evidence="2" type="ORF">OV079_52045</name>
</gene>
<comment type="caution">
    <text evidence="2">The sequence shown here is derived from an EMBL/GenBank/DDBJ whole genome shotgun (WGS) entry which is preliminary data.</text>
</comment>
<dbReference type="RefSeq" id="WP_267778100.1">
    <property type="nucleotide sequence ID" value="NZ_JAPNKE010000002.1"/>
</dbReference>
<dbReference type="AlphaFoldDB" id="A0A9X3F0U5"/>
<evidence type="ECO:0000313" key="3">
    <source>
        <dbReference type="Proteomes" id="UP001150924"/>
    </source>
</evidence>
<organism evidence="2 3">
    <name type="scientific">Nannocystis pusilla</name>
    <dbReference type="NCBI Taxonomy" id="889268"/>
    <lineage>
        <taxon>Bacteria</taxon>
        <taxon>Pseudomonadati</taxon>
        <taxon>Myxococcota</taxon>
        <taxon>Polyangia</taxon>
        <taxon>Nannocystales</taxon>
        <taxon>Nannocystaceae</taxon>
        <taxon>Nannocystis</taxon>
    </lineage>
</organism>
<feature type="compositionally biased region" description="Basic and acidic residues" evidence="1">
    <location>
        <begin position="29"/>
        <end position="48"/>
    </location>
</feature>
<feature type="region of interest" description="Disordered" evidence="1">
    <location>
        <begin position="21"/>
        <end position="48"/>
    </location>
</feature>
<feature type="region of interest" description="Disordered" evidence="1">
    <location>
        <begin position="61"/>
        <end position="99"/>
    </location>
</feature>